<dbReference type="InterPro" id="IPR029056">
    <property type="entry name" value="Ribokinase-like"/>
</dbReference>
<reference evidence="9" key="1">
    <citation type="journal article" date="2021" name="PeerJ">
        <title>Extensive microbial diversity within the chicken gut microbiome revealed by metagenomics and culture.</title>
        <authorList>
            <person name="Gilroy R."/>
            <person name="Ravi A."/>
            <person name="Getino M."/>
            <person name="Pursley I."/>
            <person name="Horton D.L."/>
            <person name="Alikhan N.F."/>
            <person name="Baker D."/>
            <person name="Gharbi K."/>
            <person name="Hall N."/>
            <person name="Watson M."/>
            <person name="Adriaenssens E.M."/>
            <person name="Foster-Nyarko E."/>
            <person name="Jarju S."/>
            <person name="Secka A."/>
            <person name="Antonio M."/>
            <person name="Oren A."/>
            <person name="Chaudhuri R.R."/>
            <person name="La Ragione R."/>
            <person name="Hildebrand F."/>
            <person name="Pallen M.J."/>
        </authorList>
    </citation>
    <scope>NUCLEOTIDE SEQUENCE</scope>
    <source>
        <strain evidence="9">USASDec5-558</strain>
    </source>
</reference>
<dbReference type="PRINTS" id="PR00990">
    <property type="entry name" value="RIBOKINASE"/>
</dbReference>
<organism evidence="9 10">
    <name type="scientific">Candidatus Anaerobiospirillum pullistercoris</name>
    <dbReference type="NCBI Taxonomy" id="2838452"/>
    <lineage>
        <taxon>Bacteria</taxon>
        <taxon>Pseudomonadati</taxon>
        <taxon>Pseudomonadota</taxon>
        <taxon>Gammaproteobacteria</taxon>
        <taxon>Aeromonadales</taxon>
        <taxon>Succinivibrionaceae</taxon>
        <taxon>Anaerobiospirillum</taxon>
    </lineage>
</organism>
<dbReference type="GO" id="GO:0005829">
    <property type="term" value="C:cytosol"/>
    <property type="evidence" value="ECO:0007669"/>
    <property type="project" value="TreeGrafter"/>
</dbReference>
<dbReference type="Proteomes" id="UP000886829">
    <property type="component" value="Unassembled WGS sequence"/>
</dbReference>
<evidence type="ECO:0000313" key="10">
    <source>
        <dbReference type="Proteomes" id="UP000886829"/>
    </source>
</evidence>
<dbReference type="GO" id="GO:0008443">
    <property type="term" value="F:phosphofructokinase activity"/>
    <property type="evidence" value="ECO:0007669"/>
    <property type="project" value="TreeGrafter"/>
</dbReference>
<accession>A0A9D1WBU1</accession>
<dbReference type="InterPro" id="IPR002139">
    <property type="entry name" value="Ribo/fructo_kinase"/>
</dbReference>
<evidence type="ECO:0000256" key="5">
    <source>
        <dbReference type="ARBA" id="ARBA00022840"/>
    </source>
</evidence>
<dbReference type="InterPro" id="IPR017583">
    <property type="entry name" value="Tagatose/fructose_Pkinase"/>
</dbReference>
<comment type="similarity">
    <text evidence="1 6">Belongs to the carbohydrate kinase PfkB family.</text>
</comment>
<keyword evidence="5" id="KW-0067">ATP-binding</keyword>
<dbReference type="SUPFAM" id="SSF53613">
    <property type="entry name" value="Ribokinase-like"/>
    <property type="match status" value="1"/>
</dbReference>
<dbReference type="CDD" id="cd01164">
    <property type="entry name" value="FruK_PfkB_like"/>
    <property type="match status" value="1"/>
</dbReference>
<feature type="domain" description="Carbohydrate kinase PfkB" evidence="8">
    <location>
        <begin position="23"/>
        <end position="112"/>
    </location>
</feature>
<evidence type="ECO:0000313" key="9">
    <source>
        <dbReference type="EMBL" id="HIX56346.1"/>
    </source>
</evidence>
<evidence type="ECO:0000256" key="7">
    <source>
        <dbReference type="SAM" id="MobiDB-lite"/>
    </source>
</evidence>
<evidence type="ECO:0000256" key="2">
    <source>
        <dbReference type="ARBA" id="ARBA00022679"/>
    </source>
</evidence>
<proteinExistence type="inferred from homology"/>
<gene>
    <name evidence="9" type="ORF">H9850_02620</name>
</gene>
<evidence type="ECO:0000256" key="1">
    <source>
        <dbReference type="ARBA" id="ARBA00010688"/>
    </source>
</evidence>
<dbReference type="Gene3D" id="3.40.1190.20">
    <property type="match status" value="2"/>
</dbReference>
<feature type="compositionally biased region" description="Low complexity" evidence="7">
    <location>
        <begin position="98"/>
        <end position="120"/>
    </location>
</feature>
<feature type="domain" description="Carbohydrate kinase PfkB" evidence="8">
    <location>
        <begin position="160"/>
        <end position="331"/>
    </location>
</feature>
<dbReference type="AlphaFoldDB" id="A0A9D1WBU1"/>
<evidence type="ECO:0000256" key="6">
    <source>
        <dbReference type="PIRNR" id="PIRNR000535"/>
    </source>
</evidence>
<dbReference type="Pfam" id="PF00294">
    <property type="entry name" value="PfkB"/>
    <property type="match status" value="2"/>
</dbReference>
<dbReference type="PANTHER" id="PTHR46566">
    <property type="entry name" value="1-PHOSPHOFRUCTOKINASE-RELATED"/>
    <property type="match status" value="1"/>
</dbReference>
<reference evidence="9" key="2">
    <citation type="submission" date="2021-04" db="EMBL/GenBank/DDBJ databases">
        <authorList>
            <person name="Gilroy R."/>
        </authorList>
    </citation>
    <scope>NUCLEOTIDE SEQUENCE</scope>
    <source>
        <strain evidence="9">USASDec5-558</strain>
    </source>
</reference>
<dbReference type="PIRSF" id="PIRSF000535">
    <property type="entry name" value="1PFK/6PFK/LacC"/>
    <property type="match status" value="1"/>
</dbReference>
<name>A0A9D1WBU1_9GAMM</name>
<comment type="caution">
    <text evidence="9">The sequence shown here is derived from an EMBL/GenBank/DDBJ whole genome shotgun (WGS) entry which is preliminary data.</text>
</comment>
<evidence type="ECO:0000256" key="4">
    <source>
        <dbReference type="ARBA" id="ARBA00022777"/>
    </source>
</evidence>
<sequence length="353" mass="37530">MIYTVTTSPSLDLVMQLGSPLVPGKTHRAVKEELRPGGKGINISIMLHNLGVMSTACGFVAGFSGDELMRLTAAAGVKTGFLRVRRGRTRINVRIKDGSNTANSANSAGSDSNASVSSDALEFGEESPVNTVTQWEHGIQTGVNGLGPVVSADDIQYLIRKIASLTKDDFLVLAGMVPPSLPQDIYSTFFASFKLGAAPKVIVDAPADQFKYVLKYHPFLIKPNLQELSDYLQLELKDANAVLEACHRLQCEGARNILVSLGKHGAIFMDETCNHYRIAAPGGALVDKTGAGDSMIAGFLADYAKNHSLESAAYMAVAAGSATATSEGIASKETVQALRAQMVDHAEWGESLI</sequence>
<keyword evidence="2 6" id="KW-0808">Transferase</keyword>
<evidence type="ECO:0000256" key="3">
    <source>
        <dbReference type="ARBA" id="ARBA00022741"/>
    </source>
</evidence>
<keyword evidence="4" id="KW-0418">Kinase</keyword>
<dbReference type="GO" id="GO:0005524">
    <property type="term" value="F:ATP binding"/>
    <property type="evidence" value="ECO:0007669"/>
    <property type="project" value="UniProtKB-KW"/>
</dbReference>
<evidence type="ECO:0000259" key="8">
    <source>
        <dbReference type="Pfam" id="PF00294"/>
    </source>
</evidence>
<protein>
    <recommendedName>
        <fullName evidence="6">Phosphofructokinase</fullName>
    </recommendedName>
</protein>
<keyword evidence="3" id="KW-0547">Nucleotide-binding</keyword>
<feature type="region of interest" description="Disordered" evidence="7">
    <location>
        <begin position="95"/>
        <end position="120"/>
    </location>
</feature>
<dbReference type="EMBL" id="DXEV01000048">
    <property type="protein sequence ID" value="HIX56346.1"/>
    <property type="molecule type" value="Genomic_DNA"/>
</dbReference>
<dbReference type="PANTHER" id="PTHR46566:SF1">
    <property type="entry name" value="1-PHOSPHOFRUCTOKINASE"/>
    <property type="match status" value="1"/>
</dbReference>
<dbReference type="InterPro" id="IPR011611">
    <property type="entry name" value="PfkB_dom"/>
</dbReference>